<dbReference type="Proteomes" id="UP000724672">
    <property type="component" value="Unassembled WGS sequence"/>
</dbReference>
<evidence type="ECO:0000313" key="3">
    <source>
        <dbReference type="Proteomes" id="UP000724672"/>
    </source>
</evidence>
<organism evidence="2 3">
    <name type="scientific">Anaeromonas frigoriresistens</name>
    <dbReference type="NCBI Taxonomy" id="2683708"/>
    <lineage>
        <taxon>Bacteria</taxon>
        <taxon>Bacillati</taxon>
        <taxon>Bacillota</taxon>
        <taxon>Tissierellia</taxon>
        <taxon>Tissierellales</taxon>
        <taxon>Thermohalobacteraceae</taxon>
        <taxon>Anaeromonas</taxon>
    </lineage>
</organism>
<dbReference type="EMBL" id="WSFT01000053">
    <property type="protein sequence ID" value="MBS4539968.1"/>
    <property type="molecule type" value="Genomic_DNA"/>
</dbReference>
<sequence length="70" mass="8320">MKNSLFTICKIIFIIVLLLIIIQVSIEEYKYRNEISEPPKSNSILVMSYSYVRNTSIYNFKKILGFYFDL</sequence>
<evidence type="ECO:0000256" key="1">
    <source>
        <dbReference type="SAM" id="Phobius"/>
    </source>
</evidence>
<proteinExistence type="predicted"/>
<keyword evidence="3" id="KW-1185">Reference proteome</keyword>
<keyword evidence="1" id="KW-0812">Transmembrane</keyword>
<comment type="caution">
    <text evidence="2">The sequence shown here is derived from an EMBL/GenBank/DDBJ whole genome shotgun (WGS) entry which is preliminary data.</text>
</comment>
<protein>
    <submittedName>
        <fullName evidence="2">Uncharacterized protein</fullName>
    </submittedName>
</protein>
<feature type="transmembrane region" description="Helical" evidence="1">
    <location>
        <begin position="7"/>
        <end position="26"/>
    </location>
</feature>
<accession>A0A942UWN4</accession>
<keyword evidence="1" id="KW-0472">Membrane</keyword>
<gene>
    <name evidence="2" type="ORF">GOQ27_15940</name>
</gene>
<evidence type="ECO:0000313" key="2">
    <source>
        <dbReference type="EMBL" id="MBS4539968.1"/>
    </source>
</evidence>
<reference evidence="2" key="1">
    <citation type="submission" date="2019-12" db="EMBL/GenBank/DDBJ databases">
        <title>Clostridiaceae gen. nov. sp. nov., isolated from sediment in Xinjiang, China.</title>
        <authorList>
            <person name="Zhang R."/>
        </authorList>
    </citation>
    <scope>NUCLEOTIDE SEQUENCE</scope>
    <source>
        <strain evidence="2">D2Q-11</strain>
    </source>
</reference>
<dbReference type="RefSeq" id="WP_203367870.1">
    <property type="nucleotide sequence ID" value="NZ_WSFT01000053.1"/>
</dbReference>
<dbReference type="AlphaFoldDB" id="A0A942UWN4"/>
<name>A0A942UWN4_9FIRM</name>
<keyword evidence="1" id="KW-1133">Transmembrane helix</keyword>